<feature type="domain" description="Reverse transcriptase" evidence="1">
    <location>
        <begin position="329"/>
        <end position="523"/>
    </location>
</feature>
<dbReference type="Gene3D" id="3.60.10.10">
    <property type="entry name" value="Endonuclease/exonuclease/phosphatase"/>
    <property type="match status" value="1"/>
</dbReference>
<organism evidence="2 3">
    <name type="scientific">Trifolium medium</name>
    <dbReference type="NCBI Taxonomy" id="97028"/>
    <lineage>
        <taxon>Eukaryota</taxon>
        <taxon>Viridiplantae</taxon>
        <taxon>Streptophyta</taxon>
        <taxon>Embryophyta</taxon>
        <taxon>Tracheophyta</taxon>
        <taxon>Spermatophyta</taxon>
        <taxon>Magnoliopsida</taxon>
        <taxon>eudicotyledons</taxon>
        <taxon>Gunneridae</taxon>
        <taxon>Pentapetalae</taxon>
        <taxon>rosids</taxon>
        <taxon>fabids</taxon>
        <taxon>Fabales</taxon>
        <taxon>Fabaceae</taxon>
        <taxon>Papilionoideae</taxon>
        <taxon>50 kb inversion clade</taxon>
        <taxon>NPAAA clade</taxon>
        <taxon>Hologalegina</taxon>
        <taxon>IRL clade</taxon>
        <taxon>Trifolieae</taxon>
        <taxon>Trifolium</taxon>
    </lineage>
</organism>
<proteinExistence type="predicted"/>
<sequence length="551" mass="61940">MYLGSINIRGLGGSLKKQKVKGFITANHLDFVAVQETKLDLVDERLCHFLWGNKFCCWSFILAIGNSGGILSIWCSSKGNAVFSFFGPGFVGVCSEWGAARSRCFFVNVYSKCPFAEKRQLWSKLVKFQRTLLGDVWGVVGDFNAVIGPSERRSGVGPLVMRVDREMPQLWGPKPFRFNNYWLDHKTLPTVGDLKRWNKEVFGEIELKIRLEIESIKDFDLKAEAGPLSLEDEEARKHCLASMQRTRRNSIIALRVGDRWVESVPEVRAAILDYFKIHFSESLSNRPTLDGITFHELAEDDVVMLSAPFSAAEINVVVATSDGNKSRLAKEMDKLISPNQLAFIQGRKLVDGVVAVNEIIDLAKKSRKECLIFKVDFEKVYDSVSWSFLEYMMQRFGFGVRWRLKQGDPLAPFIFLLVVEGLSAAVRTAEERNLFTGFKVGNTGMFVSHLQYADDTLFPGEATLANLWSIKTILRGFELASGLKVNFGKSKVTGVNVSGDFLDVTERFLQCSRASLPFTYLGLPEGANARKLSTWKPLIDTISKKLGTWNN</sequence>
<accession>A0A392M4D4</accession>
<dbReference type="SUPFAM" id="SSF56219">
    <property type="entry name" value="DNase I-like"/>
    <property type="match status" value="1"/>
</dbReference>
<reference evidence="2 3" key="1">
    <citation type="journal article" date="2018" name="Front. Plant Sci.">
        <title>Red Clover (Trifolium pratense) and Zigzag Clover (T. medium) - A Picture of Genomic Similarities and Differences.</title>
        <authorList>
            <person name="Dluhosova J."/>
            <person name="Istvanek J."/>
            <person name="Nedelnik J."/>
            <person name="Repkova J."/>
        </authorList>
    </citation>
    <scope>NUCLEOTIDE SEQUENCE [LARGE SCALE GENOMIC DNA]</scope>
    <source>
        <strain evidence="3">cv. 10/8</strain>
        <tissue evidence="2">Leaf</tissue>
    </source>
</reference>
<feature type="non-terminal residue" evidence="2">
    <location>
        <position position="551"/>
    </location>
</feature>
<dbReference type="PANTHER" id="PTHR33116">
    <property type="entry name" value="REVERSE TRANSCRIPTASE ZINC-BINDING DOMAIN-CONTAINING PROTEIN-RELATED-RELATED"/>
    <property type="match status" value="1"/>
</dbReference>
<evidence type="ECO:0000313" key="3">
    <source>
        <dbReference type="Proteomes" id="UP000265520"/>
    </source>
</evidence>
<dbReference type="AlphaFoldDB" id="A0A392M4D4"/>
<comment type="caution">
    <text evidence="2">The sequence shown here is derived from an EMBL/GenBank/DDBJ whole genome shotgun (WGS) entry which is preliminary data.</text>
</comment>
<evidence type="ECO:0000313" key="2">
    <source>
        <dbReference type="EMBL" id="MCH82139.1"/>
    </source>
</evidence>
<dbReference type="Proteomes" id="UP000265520">
    <property type="component" value="Unassembled WGS sequence"/>
</dbReference>
<dbReference type="Pfam" id="PF00078">
    <property type="entry name" value="RVT_1"/>
    <property type="match status" value="1"/>
</dbReference>
<name>A0A392M4D4_9FABA</name>
<dbReference type="InterPro" id="IPR000477">
    <property type="entry name" value="RT_dom"/>
</dbReference>
<evidence type="ECO:0000259" key="1">
    <source>
        <dbReference type="Pfam" id="PF00078"/>
    </source>
</evidence>
<gene>
    <name evidence="2" type="ORF">A2U01_0002936</name>
</gene>
<dbReference type="CDD" id="cd01650">
    <property type="entry name" value="RT_nLTR_like"/>
    <property type="match status" value="1"/>
</dbReference>
<dbReference type="PANTHER" id="PTHR33116:SF78">
    <property type="entry name" value="OS12G0587133 PROTEIN"/>
    <property type="match status" value="1"/>
</dbReference>
<keyword evidence="3" id="KW-1185">Reference proteome</keyword>
<dbReference type="EMBL" id="LXQA010003256">
    <property type="protein sequence ID" value="MCH82139.1"/>
    <property type="molecule type" value="Genomic_DNA"/>
</dbReference>
<protein>
    <submittedName>
        <fullName evidence="2">Cytochrome P450</fullName>
    </submittedName>
</protein>
<dbReference type="InterPro" id="IPR036691">
    <property type="entry name" value="Endo/exonu/phosph_ase_sf"/>
</dbReference>